<organism evidence="2 3">
    <name type="scientific">Shewanella pneumatophori</name>
    <dbReference type="NCBI Taxonomy" id="314092"/>
    <lineage>
        <taxon>Bacteria</taxon>
        <taxon>Pseudomonadati</taxon>
        <taxon>Pseudomonadota</taxon>
        <taxon>Gammaproteobacteria</taxon>
        <taxon>Alteromonadales</taxon>
        <taxon>Shewanellaceae</taxon>
        <taxon>Shewanella</taxon>
    </lineage>
</organism>
<feature type="chain" id="PRO_5040755773" evidence="1">
    <location>
        <begin position="26"/>
        <end position="674"/>
    </location>
</feature>
<keyword evidence="1" id="KW-0732">Signal</keyword>
<dbReference type="NCBIfam" id="TIGR03509">
    <property type="entry name" value="OMP_MtrB_PioB"/>
    <property type="match status" value="1"/>
</dbReference>
<dbReference type="SUPFAM" id="SSF56935">
    <property type="entry name" value="Porins"/>
    <property type="match status" value="1"/>
</dbReference>
<dbReference type="AlphaFoldDB" id="A0A9X1ZCH0"/>
<accession>A0A9X1ZCH0</accession>
<proteinExistence type="predicted"/>
<keyword evidence="3" id="KW-1185">Reference proteome</keyword>
<reference evidence="2" key="1">
    <citation type="submission" date="2022-01" db="EMBL/GenBank/DDBJ databases">
        <title>Whole genome-based taxonomy of the Shewanellaceae.</title>
        <authorList>
            <person name="Martin-Rodriguez A.J."/>
        </authorList>
    </citation>
    <scope>NUCLEOTIDE SEQUENCE</scope>
    <source>
        <strain evidence="2">KCTC 23973</strain>
    </source>
</reference>
<feature type="signal peptide" evidence="1">
    <location>
        <begin position="1"/>
        <end position="25"/>
    </location>
</feature>
<protein>
    <submittedName>
        <fullName evidence="2">MtrB/PioB family decaheme-associated outer membrane protein</fullName>
    </submittedName>
</protein>
<evidence type="ECO:0000313" key="2">
    <source>
        <dbReference type="EMBL" id="MCL1139001.1"/>
    </source>
</evidence>
<evidence type="ECO:0000256" key="1">
    <source>
        <dbReference type="SAM" id="SignalP"/>
    </source>
</evidence>
<dbReference type="Proteomes" id="UP001139293">
    <property type="component" value="Unassembled WGS sequence"/>
</dbReference>
<dbReference type="Pfam" id="PF11854">
    <property type="entry name" value="MtrB_PioB"/>
    <property type="match status" value="1"/>
</dbReference>
<gene>
    <name evidence="2" type="ORF">L2740_10655</name>
</gene>
<dbReference type="InterPro" id="IPR020016">
    <property type="entry name" value="Decahaem-assoc_OM_MtrB/PioB"/>
</dbReference>
<sequence length="674" mass="75207">MRSIKPFSLNLITLALLGTCSSAMAANFGIQNANTANIKTERYECKRCVEPQGYRGTVGASVGYVDTDDNHAINQFGTGDDGAIAGVNADLAYQQSGYKAKVQAHQLGMDNGFVSMEAGKSGHYKLDVDYQTITTNQYSNAATNLWQNNGMLTPSDQTRVLDLELQRQRSGIGFEYDFSEVMGLGLSSFARYDREEKTGHRSASLTSPRPTNFAEAVDETTDKFSAGIVVDGANWLSELSYNGSRYDNNMSDLSLPYAYDVYSATPDNQAHQVSLSGQYRLASSVFSGRVVTGRMIQDQDLIQMSGNPIQNWDGQVDTLSSNLAASTRVSSRLRLGASYDYSKRDNRSSVFDFAQYEFDSMSGAFKQNTPMDIERQTFKTNASYRIASGYRLQAGYDYKQVERSYGEREETRDNEFWSKLNIRAIDKLTLDFGVSYGERGGSDYQANELTSDETESLMRKYNLADRKRTEVNARASYTPLEWLSFDVSTYYANDDYDDTSIGLTQAEDYGYDVNVHAQISKPMSVYAFAGQQWINSDQNGDQLSVWHTEIKDEFINLGLGATYSGLMQDKLTLGMDYLFANSASNTGVNGYNSNSANINDYGSYYSYNHSVSLYGQYLISEQMAVKLAYQFERYFDTDSANVADGSIPGLITLGDLNHNYNAHQLMLTFSYKLN</sequence>
<evidence type="ECO:0000313" key="3">
    <source>
        <dbReference type="Proteomes" id="UP001139293"/>
    </source>
</evidence>
<dbReference type="RefSeq" id="WP_248950163.1">
    <property type="nucleotide sequence ID" value="NZ_JAKILB010000006.1"/>
</dbReference>
<name>A0A9X1ZCH0_9GAMM</name>
<dbReference type="EMBL" id="JAKILB010000006">
    <property type="protein sequence ID" value="MCL1139001.1"/>
    <property type="molecule type" value="Genomic_DNA"/>
</dbReference>
<comment type="caution">
    <text evidence="2">The sequence shown here is derived from an EMBL/GenBank/DDBJ whole genome shotgun (WGS) entry which is preliminary data.</text>
</comment>